<evidence type="ECO:0000256" key="5">
    <source>
        <dbReference type="ARBA" id="ARBA00022692"/>
    </source>
</evidence>
<evidence type="ECO:0000256" key="3">
    <source>
        <dbReference type="ARBA" id="ARBA00022452"/>
    </source>
</evidence>
<evidence type="ECO:0000256" key="11">
    <source>
        <dbReference type="ARBA" id="ARBA00023237"/>
    </source>
</evidence>
<keyword evidence="2 12" id="KW-0813">Transport</keyword>
<dbReference type="GO" id="GO:0015344">
    <property type="term" value="F:siderophore uptake transmembrane transporter activity"/>
    <property type="evidence" value="ECO:0007669"/>
    <property type="project" value="TreeGrafter"/>
</dbReference>
<dbReference type="PANTHER" id="PTHR32552:SF68">
    <property type="entry name" value="FERRICHROME OUTER MEMBRANE TRANSPORTER_PHAGE RECEPTOR"/>
    <property type="match status" value="1"/>
</dbReference>
<dbReference type="Pfam" id="PF07715">
    <property type="entry name" value="Plug"/>
    <property type="match status" value="1"/>
</dbReference>
<evidence type="ECO:0000313" key="17">
    <source>
        <dbReference type="EMBL" id="CBA14908.1"/>
    </source>
</evidence>
<evidence type="ECO:0000256" key="9">
    <source>
        <dbReference type="ARBA" id="ARBA00023077"/>
    </source>
</evidence>
<name>D2UBC8_XANAP</name>
<evidence type="ECO:0000256" key="7">
    <source>
        <dbReference type="ARBA" id="ARBA00023004"/>
    </source>
</evidence>
<evidence type="ECO:0000259" key="16">
    <source>
        <dbReference type="Pfam" id="PF07715"/>
    </source>
</evidence>
<dbReference type="KEGG" id="xal:XALC_0368"/>
<comment type="similarity">
    <text evidence="12 13">Belongs to the TonB-dependent receptor family.</text>
</comment>
<dbReference type="PANTHER" id="PTHR32552">
    <property type="entry name" value="FERRICHROME IRON RECEPTOR-RELATED"/>
    <property type="match status" value="1"/>
</dbReference>
<feature type="domain" description="TonB-dependent receptor-like beta-barrel" evidence="15">
    <location>
        <begin position="238"/>
        <end position="665"/>
    </location>
</feature>
<keyword evidence="5 12" id="KW-0812">Transmembrane</keyword>
<dbReference type="InterPro" id="IPR036942">
    <property type="entry name" value="Beta-barrel_TonB_sf"/>
</dbReference>
<evidence type="ECO:0000256" key="4">
    <source>
        <dbReference type="ARBA" id="ARBA00022496"/>
    </source>
</evidence>
<dbReference type="Proteomes" id="UP000001890">
    <property type="component" value="Chromosome"/>
</dbReference>
<proteinExistence type="inferred from homology"/>
<dbReference type="EMBL" id="FP565176">
    <property type="protein sequence ID" value="CBA14908.1"/>
    <property type="molecule type" value="Genomic_DNA"/>
</dbReference>
<feature type="chain" id="PRO_5003038216" evidence="14">
    <location>
        <begin position="36"/>
        <end position="704"/>
    </location>
</feature>
<evidence type="ECO:0000256" key="13">
    <source>
        <dbReference type="RuleBase" id="RU003357"/>
    </source>
</evidence>
<evidence type="ECO:0000256" key="8">
    <source>
        <dbReference type="ARBA" id="ARBA00023065"/>
    </source>
</evidence>
<keyword evidence="18" id="KW-1185">Reference proteome</keyword>
<evidence type="ECO:0000256" key="12">
    <source>
        <dbReference type="PROSITE-ProRule" id="PRU01360"/>
    </source>
</evidence>
<evidence type="ECO:0000256" key="14">
    <source>
        <dbReference type="SAM" id="SignalP"/>
    </source>
</evidence>
<dbReference type="InterPro" id="IPR039426">
    <property type="entry name" value="TonB-dep_rcpt-like"/>
</dbReference>
<keyword evidence="17" id="KW-0675">Receptor</keyword>
<dbReference type="Pfam" id="PF00593">
    <property type="entry name" value="TonB_dep_Rec_b-barrel"/>
    <property type="match status" value="1"/>
</dbReference>
<dbReference type="GO" id="GO:0009279">
    <property type="term" value="C:cell outer membrane"/>
    <property type="evidence" value="ECO:0007669"/>
    <property type="project" value="UniProtKB-SubCell"/>
</dbReference>
<dbReference type="STRING" id="380358.XALC_0368"/>
<evidence type="ECO:0000256" key="2">
    <source>
        <dbReference type="ARBA" id="ARBA00022448"/>
    </source>
</evidence>
<evidence type="ECO:0000256" key="6">
    <source>
        <dbReference type="ARBA" id="ARBA00022729"/>
    </source>
</evidence>
<keyword evidence="11 12" id="KW-0998">Cell outer membrane</keyword>
<protein>
    <submittedName>
        <fullName evidence="17">Putative tonb-dependent outer membrane receptor protein</fullName>
    </submittedName>
</protein>
<keyword evidence="7" id="KW-0408">Iron</keyword>
<evidence type="ECO:0000256" key="1">
    <source>
        <dbReference type="ARBA" id="ARBA00004571"/>
    </source>
</evidence>
<comment type="subcellular location">
    <subcellularLocation>
        <location evidence="1 12">Cell outer membrane</location>
        <topology evidence="1 12">Multi-pass membrane protein</topology>
    </subcellularLocation>
</comment>
<dbReference type="eggNOG" id="COG4774">
    <property type="taxonomic scope" value="Bacteria"/>
</dbReference>
<evidence type="ECO:0000313" key="18">
    <source>
        <dbReference type="Proteomes" id="UP000001890"/>
    </source>
</evidence>
<dbReference type="PROSITE" id="PS52016">
    <property type="entry name" value="TONB_DEPENDENT_REC_3"/>
    <property type="match status" value="1"/>
</dbReference>
<organism evidence="17 18">
    <name type="scientific">Xanthomonas albilineans (strain GPE PC73 / CFBP 7063)</name>
    <dbReference type="NCBI Taxonomy" id="380358"/>
    <lineage>
        <taxon>Bacteria</taxon>
        <taxon>Pseudomonadati</taxon>
        <taxon>Pseudomonadota</taxon>
        <taxon>Gammaproteobacteria</taxon>
        <taxon>Lysobacterales</taxon>
        <taxon>Lysobacteraceae</taxon>
        <taxon>Xanthomonas</taxon>
    </lineage>
</organism>
<keyword evidence="10 12" id="KW-0472">Membrane</keyword>
<dbReference type="Gene3D" id="2.170.130.10">
    <property type="entry name" value="TonB-dependent receptor, plug domain"/>
    <property type="match status" value="1"/>
</dbReference>
<evidence type="ECO:0000259" key="15">
    <source>
        <dbReference type="Pfam" id="PF00593"/>
    </source>
</evidence>
<feature type="signal peptide" evidence="14">
    <location>
        <begin position="1"/>
        <end position="35"/>
    </location>
</feature>
<dbReference type="InterPro" id="IPR012910">
    <property type="entry name" value="Plug_dom"/>
</dbReference>
<evidence type="ECO:0000256" key="10">
    <source>
        <dbReference type="ARBA" id="ARBA00023136"/>
    </source>
</evidence>
<accession>D2UBC8</accession>
<keyword evidence="6 14" id="KW-0732">Signal</keyword>
<sequence>MLAPRNVKLIDQPNAHTLRRLAPSRMVLAVLTAFAAGDGAAQNLTSDRTTTLGTVEAQQQIAASPSIRNILSSVDVLGSEQIGDKNVMNSWELLGQMPGVQLTQTGQGAESGRATFRAFNGEGYINAIKLLIDGVPSNVNSGTQRFLDMIFPLEIAYIEAVRGTNDPRYGLHNIGGNVNIATRQGGDYRDLRLSVGSFATRELQFALGHESDGLAQNYFIGAQAAHGNREHDTSRKYTLGGKWFYGEDDDSARIGLIARIYHHEADEPGFLTATQMAEDRTQSPPKNANDGDNRDMRQASIHADFRLDEGLHLRNTLYFNRYEDERLVTFTNYPLGNAPRQRRQWNESQIGLLSTVTWQANDVLSVESGFNAEHQDNRYQRYRYAYAVPTNFWSTPARVQNDDRYTLDNLGLYLQAVIQPTDALKIVPAFRADRFSGDTALPGGVHAPLQPYGWIDQPKLSVIYALTPRLSVYANWGQTFQVLTGSTAPAYLTPGQQALEPSINTGKELGLKLQPIAGTEARLALWRQDATNEVANNVSSGTTVGLGHTRRQGVDLQLSTQLGEHWTAWLSHAVQEAKVVTAYTATGVSLHGREVFSTPRYISTAGLDYRPDARWKFGLQAHAQGNYYIDALNAHGKYGGFTVVDASVRYQLSARSSIDLQIKNLTDDRYAYVWYDNFFWGGNDQPMFSPAPGRSAYLGFELRL</sequence>
<dbReference type="Gene3D" id="2.40.170.20">
    <property type="entry name" value="TonB-dependent receptor, beta-barrel domain"/>
    <property type="match status" value="1"/>
</dbReference>
<keyword evidence="4" id="KW-0410">Iron transport</keyword>
<dbReference type="InterPro" id="IPR000531">
    <property type="entry name" value="Beta-barrel_TonB"/>
</dbReference>
<dbReference type="InterPro" id="IPR037066">
    <property type="entry name" value="Plug_dom_sf"/>
</dbReference>
<gene>
    <name evidence="17" type="ordered locus">XALc_0368</name>
</gene>
<keyword evidence="3 12" id="KW-1134">Transmembrane beta strand</keyword>
<feature type="domain" description="TonB-dependent receptor plug" evidence="16">
    <location>
        <begin position="67"/>
        <end position="176"/>
    </location>
</feature>
<dbReference type="AlphaFoldDB" id="D2UBC8"/>
<keyword evidence="9 13" id="KW-0798">TonB box</keyword>
<dbReference type="SUPFAM" id="SSF56935">
    <property type="entry name" value="Porins"/>
    <property type="match status" value="1"/>
</dbReference>
<keyword evidence="8" id="KW-0406">Ion transport</keyword>
<reference evidence="17 18" key="1">
    <citation type="journal article" date="2009" name="BMC Genomics">
        <title>The complete genome sequence of Xanthomonas albilineans provides new insights into the reductive genome evolution of the xylem-limited Xanthomonadaceae.</title>
        <authorList>
            <person name="Pieretti I."/>
            <person name="Royer M."/>
            <person name="Barbe V."/>
            <person name="Carrere S."/>
            <person name="Koebnik R."/>
            <person name="Cociancich S."/>
            <person name="Couloux A."/>
            <person name="Darrasse A."/>
            <person name="Gouzy J."/>
            <person name="Jacques M.A."/>
            <person name="Lauber E."/>
            <person name="Manceau C."/>
            <person name="Mangenot S."/>
            <person name="Poussier S."/>
            <person name="Segurens B."/>
            <person name="Szurek B."/>
            <person name="Verdier V."/>
            <person name="Arlat M."/>
            <person name="Rott P."/>
        </authorList>
    </citation>
    <scope>NUCLEOTIDE SEQUENCE [LARGE SCALE GENOMIC DNA]</scope>
    <source>
        <strain evidence="18">GPE PC73 / CFBP 7063</strain>
    </source>
</reference>